<dbReference type="AlphaFoldDB" id="A0A844GNY1"/>
<gene>
    <name evidence="2" type="ORF">GKZ57_10660</name>
</gene>
<organism evidence="2 3">
    <name type="scientific">Blautia luti DSM 14534 = JCM 17040</name>
    <dbReference type="NCBI Taxonomy" id="649762"/>
    <lineage>
        <taxon>Bacteria</taxon>
        <taxon>Bacillati</taxon>
        <taxon>Bacillota</taxon>
        <taxon>Clostridia</taxon>
        <taxon>Lachnospirales</taxon>
        <taxon>Lachnospiraceae</taxon>
        <taxon>Blautia</taxon>
    </lineage>
</organism>
<feature type="compositionally biased region" description="Acidic residues" evidence="1">
    <location>
        <begin position="374"/>
        <end position="403"/>
    </location>
</feature>
<evidence type="ECO:0000313" key="2">
    <source>
        <dbReference type="EMBL" id="MTD61704.1"/>
    </source>
</evidence>
<evidence type="ECO:0000256" key="1">
    <source>
        <dbReference type="SAM" id="MobiDB-lite"/>
    </source>
</evidence>
<protein>
    <recommendedName>
        <fullName evidence="4">DUF5105 domain-containing protein</fullName>
    </recommendedName>
</protein>
<evidence type="ECO:0008006" key="4">
    <source>
        <dbReference type="Google" id="ProtNLM"/>
    </source>
</evidence>
<reference evidence="2 3" key="1">
    <citation type="submission" date="2019-11" db="EMBL/GenBank/DDBJ databases">
        <title>Draft genome sequence of Blautia luti DSM 14534T, isolated from human stool.</title>
        <authorList>
            <person name="Ortiz R."/>
            <person name="Melis-Arcos F."/>
            <person name="Covarrubias P."/>
            <person name="Cardenas J.P."/>
            <person name="Perez-Donoso J."/>
            <person name="Almonacid D."/>
        </authorList>
    </citation>
    <scope>NUCLEOTIDE SEQUENCE [LARGE SCALE GENOMIC DNA]</scope>
    <source>
        <strain evidence="2 3">DSM 14534</strain>
    </source>
</reference>
<accession>A0A844GNY1</accession>
<name>A0A844GNY1_9FIRM</name>
<proteinExistence type="predicted"/>
<dbReference type="EMBL" id="WMBC01000008">
    <property type="protein sequence ID" value="MTD61704.1"/>
    <property type="molecule type" value="Genomic_DNA"/>
</dbReference>
<dbReference type="Proteomes" id="UP000437824">
    <property type="component" value="Unassembled WGS sequence"/>
</dbReference>
<dbReference type="RefSeq" id="WP_154780510.1">
    <property type="nucleotide sequence ID" value="NZ_WMBC01000008.1"/>
</dbReference>
<comment type="caution">
    <text evidence="2">The sequence shown here is derived from an EMBL/GenBank/DDBJ whole genome shotgun (WGS) entry which is preliminary data.</text>
</comment>
<feature type="region of interest" description="Disordered" evidence="1">
    <location>
        <begin position="368"/>
        <end position="403"/>
    </location>
</feature>
<evidence type="ECO:0000313" key="3">
    <source>
        <dbReference type="Proteomes" id="UP000437824"/>
    </source>
</evidence>
<sequence length="403" mass="44889">MKINKRLLPIFAIVLIFLAAFIAGSFSHRDQSDAREVIRSELDRLKDLDSKTTQKYISYKEMFPDATENTELSDEINNVFSLFFQKFDYKILDISVDKKSKTAEASLKLTTIDAQSLARDFATELLKTQITETAQAKSGTVKDSSKSLEGHYLILNRLLTTNTYDSTENNCTIQLINNGSGQKENWEIRRTYSLENDLVGGLMVYLSDPDILSPEDTLSVYFNTLQKMNLEEMSSYLGVLNIMNTSDSVKNSIAEALVEQVHQNFNFKIQSSSVNGYNATVTTAITTFDSNAILSNYQSSLDTYLASPDAVIDGSQKRYEKSLDFLLNSIKNNTATTTSDVDFVLINDGASWNLQDEGNTLGDAIFGTLTSSPLDEDSDSSDSDSSEDSFETTDDTDTETYDS</sequence>